<sequence length="367" mass="41283">MTMSVTSASKSREPSPNRGMTIPDHVEAGEVQMSQNEFRTKYGIDASKQVKLVKVVFMRYQHPDLQEIKIFMKDFGLKKVKETATDIWFRGYGVDQYVYHVQKGPKKFLGGAFEAESYEELGKAIKIPGAKVLTKGIEKMENAPGGGYIVTLADPEGFPINIVYGQTPRQAESMPAKLAFNLENDKPRVREFARFKPGPAAVHKLGHYGLVVDNFDAVMDFYTKNFNFVPSNVLYTNADGKTVNVGMFAHIDRGDDLVDHHTLFCVKLAPGQETPHVHHCSFEIHDMDTQAMGHDWLMKKGYKLVWGLGRHVLGSQIFDYWWDVNGFMVEHYIDGDVVNKETPVGFHSADNAVDTAWGPDVPSTFLE</sequence>
<dbReference type="PANTHER" id="PTHR43048:SF3">
    <property type="entry name" value="METHYLMALONYL-COA EPIMERASE, MITOCHONDRIAL"/>
    <property type="match status" value="1"/>
</dbReference>
<dbReference type="PROSITE" id="PS51819">
    <property type="entry name" value="VOC"/>
    <property type="match status" value="1"/>
</dbReference>
<dbReference type="EMBL" id="JAPDRN010000120">
    <property type="protein sequence ID" value="KAJ9620726.1"/>
    <property type="molecule type" value="Genomic_DNA"/>
</dbReference>
<accession>A0AA38XSS7</accession>
<evidence type="ECO:0000259" key="3">
    <source>
        <dbReference type="PROSITE" id="PS51819"/>
    </source>
</evidence>
<evidence type="ECO:0000256" key="1">
    <source>
        <dbReference type="ARBA" id="ARBA00022723"/>
    </source>
</evidence>
<comment type="caution">
    <text evidence="4">The sequence shown here is derived from an EMBL/GenBank/DDBJ whole genome shotgun (WGS) entry which is preliminary data.</text>
</comment>
<dbReference type="InterPro" id="IPR051785">
    <property type="entry name" value="MMCE/EMCE_epimerase"/>
</dbReference>
<dbReference type="GO" id="GO:0046872">
    <property type="term" value="F:metal ion binding"/>
    <property type="evidence" value="ECO:0007669"/>
    <property type="project" value="UniProtKB-KW"/>
</dbReference>
<evidence type="ECO:0000256" key="2">
    <source>
        <dbReference type="SAM" id="MobiDB-lite"/>
    </source>
</evidence>
<evidence type="ECO:0000313" key="4">
    <source>
        <dbReference type="EMBL" id="KAJ9620726.1"/>
    </source>
</evidence>
<dbReference type="InterPro" id="IPR029068">
    <property type="entry name" value="Glyas_Bleomycin-R_OHBP_Dase"/>
</dbReference>
<reference evidence="4" key="1">
    <citation type="submission" date="2022-10" db="EMBL/GenBank/DDBJ databases">
        <title>Culturing micro-colonial fungi from biological soil crusts in the Mojave desert and describing Neophaeococcomyces mojavensis, and introducing the new genera and species Taxawa tesnikishii.</title>
        <authorList>
            <person name="Kurbessoian T."/>
            <person name="Stajich J.E."/>
        </authorList>
    </citation>
    <scope>NUCLEOTIDE SEQUENCE</scope>
    <source>
        <strain evidence="4">TK_35</strain>
    </source>
</reference>
<proteinExistence type="predicted"/>
<dbReference type="InterPro" id="IPR004360">
    <property type="entry name" value="Glyas_Fos-R_dOase_dom"/>
</dbReference>
<name>A0AA38XSS7_9EURO</name>
<dbReference type="GO" id="GO:0004493">
    <property type="term" value="F:methylmalonyl-CoA epimerase activity"/>
    <property type="evidence" value="ECO:0007669"/>
    <property type="project" value="TreeGrafter"/>
</dbReference>
<dbReference type="Proteomes" id="UP001172681">
    <property type="component" value="Unassembled WGS sequence"/>
</dbReference>
<protein>
    <recommendedName>
        <fullName evidence="3">VOC domain-containing protein</fullName>
    </recommendedName>
</protein>
<feature type="domain" description="VOC" evidence="3">
    <location>
        <begin position="204"/>
        <end position="334"/>
    </location>
</feature>
<dbReference type="InterPro" id="IPR037523">
    <property type="entry name" value="VOC_core"/>
</dbReference>
<evidence type="ECO:0000313" key="5">
    <source>
        <dbReference type="Proteomes" id="UP001172681"/>
    </source>
</evidence>
<dbReference type="GO" id="GO:0005739">
    <property type="term" value="C:mitochondrion"/>
    <property type="evidence" value="ECO:0007669"/>
    <property type="project" value="TreeGrafter"/>
</dbReference>
<dbReference type="Pfam" id="PF00903">
    <property type="entry name" value="Glyoxalase"/>
    <property type="match status" value="1"/>
</dbReference>
<dbReference type="GO" id="GO:0046491">
    <property type="term" value="P:L-methylmalonyl-CoA metabolic process"/>
    <property type="evidence" value="ECO:0007669"/>
    <property type="project" value="TreeGrafter"/>
</dbReference>
<feature type="region of interest" description="Disordered" evidence="2">
    <location>
        <begin position="1"/>
        <end position="23"/>
    </location>
</feature>
<keyword evidence="1" id="KW-0479">Metal-binding</keyword>
<dbReference type="Gene3D" id="3.10.180.10">
    <property type="entry name" value="2,3-Dihydroxybiphenyl 1,2-Dioxygenase, domain 1"/>
    <property type="match status" value="2"/>
</dbReference>
<keyword evidence="5" id="KW-1185">Reference proteome</keyword>
<dbReference type="PANTHER" id="PTHR43048">
    <property type="entry name" value="METHYLMALONYL-COA EPIMERASE"/>
    <property type="match status" value="1"/>
</dbReference>
<dbReference type="SUPFAM" id="SSF54593">
    <property type="entry name" value="Glyoxalase/Bleomycin resistance protein/Dihydroxybiphenyl dioxygenase"/>
    <property type="match status" value="1"/>
</dbReference>
<gene>
    <name evidence="4" type="ORF">H2204_012136</name>
</gene>
<organism evidence="4 5">
    <name type="scientific">Knufia peltigerae</name>
    <dbReference type="NCBI Taxonomy" id="1002370"/>
    <lineage>
        <taxon>Eukaryota</taxon>
        <taxon>Fungi</taxon>
        <taxon>Dikarya</taxon>
        <taxon>Ascomycota</taxon>
        <taxon>Pezizomycotina</taxon>
        <taxon>Eurotiomycetes</taxon>
        <taxon>Chaetothyriomycetidae</taxon>
        <taxon>Chaetothyriales</taxon>
        <taxon>Trichomeriaceae</taxon>
        <taxon>Knufia</taxon>
    </lineage>
</organism>
<dbReference type="AlphaFoldDB" id="A0AA38XSS7"/>